<sequence length="78" mass="8465">MKQLIVLLCVPLLFSCTEKAPMQASDNSVQVDISAVTNQTDPICHMPVKGHLADTALIGGQIWGFCSSACKEKYVQLK</sequence>
<dbReference type="AlphaFoldDB" id="A0A6N4SNE2"/>
<dbReference type="KEGG" id="chu:CHU_0524"/>
<dbReference type="SMART" id="SM00746">
    <property type="entry name" value="TRASH"/>
    <property type="match status" value="1"/>
</dbReference>
<evidence type="ECO:0000313" key="2">
    <source>
        <dbReference type="EMBL" id="ABG57811.1"/>
    </source>
</evidence>
<dbReference type="InterPro" id="IPR011017">
    <property type="entry name" value="TRASH_dom"/>
</dbReference>
<dbReference type="OrthoDB" id="678327at2"/>
<feature type="domain" description="TRASH" evidence="1">
    <location>
        <begin position="41"/>
        <end position="78"/>
    </location>
</feature>
<gene>
    <name evidence="2" type="ordered locus">CHU_0524</name>
</gene>
<evidence type="ECO:0000313" key="3">
    <source>
        <dbReference type="Proteomes" id="UP000001822"/>
    </source>
</evidence>
<dbReference type="PROSITE" id="PS51257">
    <property type="entry name" value="PROKAR_LIPOPROTEIN"/>
    <property type="match status" value="1"/>
</dbReference>
<evidence type="ECO:0000259" key="1">
    <source>
        <dbReference type="SMART" id="SM00746"/>
    </source>
</evidence>
<dbReference type="EMBL" id="CP000383">
    <property type="protein sequence ID" value="ABG57811.1"/>
    <property type="molecule type" value="Genomic_DNA"/>
</dbReference>
<name>A0A6N4SNE2_CYTH3</name>
<reference evidence="2 3" key="1">
    <citation type="journal article" date="2007" name="Appl. Environ. Microbiol.">
        <title>Genome sequence of the cellulolytic gliding bacterium Cytophaga hutchinsonii.</title>
        <authorList>
            <person name="Xie G."/>
            <person name="Bruce D.C."/>
            <person name="Challacombe J.F."/>
            <person name="Chertkov O."/>
            <person name="Detter J.C."/>
            <person name="Gilna P."/>
            <person name="Han C.S."/>
            <person name="Lucas S."/>
            <person name="Misra M."/>
            <person name="Myers G.L."/>
            <person name="Richardson P."/>
            <person name="Tapia R."/>
            <person name="Thayer N."/>
            <person name="Thompson L.S."/>
            <person name="Brettin T.S."/>
            <person name="Henrissat B."/>
            <person name="Wilson D.B."/>
            <person name="McBride M.J."/>
        </authorList>
    </citation>
    <scope>NUCLEOTIDE SEQUENCE [LARGE SCALE GENOMIC DNA]</scope>
    <source>
        <strain evidence="3">ATCC 33406 / DSM 1761 / CIP 103989 / NBRC 15051 / NCIMB 9469 / D465</strain>
    </source>
</reference>
<dbReference type="RefSeq" id="WP_011583927.1">
    <property type="nucleotide sequence ID" value="NC_008255.1"/>
</dbReference>
<dbReference type="Proteomes" id="UP000001822">
    <property type="component" value="Chromosome"/>
</dbReference>
<protein>
    <recommendedName>
        <fullName evidence="1">TRASH domain-containing protein</fullName>
    </recommendedName>
</protein>
<accession>A0A6N4SNE2</accession>
<proteinExistence type="predicted"/>
<organism evidence="2 3">
    <name type="scientific">Cytophaga hutchinsonii (strain ATCC 33406 / DSM 1761 / CIP 103989 / NBRC 15051 / NCIMB 9469 / D465)</name>
    <dbReference type="NCBI Taxonomy" id="269798"/>
    <lineage>
        <taxon>Bacteria</taxon>
        <taxon>Pseudomonadati</taxon>
        <taxon>Bacteroidota</taxon>
        <taxon>Cytophagia</taxon>
        <taxon>Cytophagales</taxon>
        <taxon>Cytophagaceae</taxon>
        <taxon>Cytophaga</taxon>
    </lineage>
</organism>
<keyword evidence="3" id="KW-1185">Reference proteome</keyword>